<sequence length="162" mass="18165">MQRPWLGSTAAIHLRTIEAVDTRFLPVVLSWRLRGGINLLIMAPALCTWNANNAAPHIRRAIAISRHCARECLATWLMGSISPPPRYTEATKLLLTFSVFMGVLALLNILYLACENGKKAKVRKGTPRSEEEPDLWTKAHTSASSVSYSCRYKDEIIRTWAT</sequence>
<proteinExistence type="predicted"/>
<dbReference type="AlphaFoldDB" id="A0AAD6YVB8"/>
<keyword evidence="3" id="KW-1185">Reference proteome</keyword>
<keyword evidence="1" id="KW-0812">Transmembrane</keyword>
<accession>A0AAD6YVB8</accession>
<organism evidence="2 3">
    <name type="scientific">Mycena pura</name>
    <dbReference type="NCBI Taxonomy" id="153505"/>
    <lineage>
        <taxon>Eukaryota</taxon>
        <taxon>Fungi</taxon>
        <taxon>Dikarya</taxon>
        <taxon>Basidiomycota</taxon>
        <taxon>Agaricomycotina</taxon>
        <taxon>Agaricomycetes</taxon>
        <taxon>Agaricomycetidae</taxon>
        <taxon>Agaricales</taxon>
        <taxon>Marasmiineae</taxon>
        <taxon>Mycenaceae</taxon>
        <taxon>Mycena</taxon>
    </lineage>
</organism>
<comment type="caution">
    <text evidence="2">The sequence shown here is derived from an EMBL/GenBank/DDBJ whole genome shotgun (WGS) entry which is preliminary data.</text>
</comment>
<keyword evidence="1" id="KW-1133">Transmembrane helix</keyword>
<evidence type="ECO:0000256" key="1">
    <source>
        <dbReference type="SAM" id="Phobius"/>
    </source>
</evidence>
<protein>
    <submittedName>
        <fullName evidence="2">Uncharacterized protein</fullName>
    </submittedName>
</protein>
<name>A0AAD6YVB8_9AGAR</name>
<evidence type="ECO:0000313" key="3">
    <source>
        <dbReference type="Proteomes" id="UP001219525"/>
    </source>
</evidence>
<evidence type="ECO:0000313" key="2">
    <source>
        <dbReference type="EMBL" id="KAJ7230471.1"/>
    </source>
</evidence>
<keyword evidence="1" id="KW-0472">Membrane</keyword>
<feature type="transmembrane region" description="Helical" evidence="1">
    <location>
        <begin position="93"/>
        <end position="114"/>
    </location>
</feature>
<dbReference type="EMBL" id="JARJCW010000001">
    <property type="protein sequence ID" value="KAJ7230471.1"/>
    <property type="molecule type" value="Genomic_DNA"/>
</dbReference>
<gene>
    <name evidence="2" type="ORF">GGX14DRAFT_583400</name>
</gene>
<dbReference type="Proteomes" id="UP001219525">
    <property type="component" value="Unassembled WGS sequence"/>
</dbReference>
<reference evidence="2" key="1">
    <citation type="submission" date="2023-03" db="EMBL/GenBank/DDBJ databases">
        <title>Massive genome expansion in bonnet fungi (Mycena s.s.) driven by repeated elements and novel gene families across ecological guilds.</title>
        <authorList>
            <consortium name="Lawrence Berkeley National Laboratory"/>
            <person name="Harder C.B."/>
            <person name="Miyauchi S."/>
            <person name="Viragh M."/>
            <person name="Kuo A."/>
            <person name="Thoen E."/>
            <person name="Andreopoulos B."/>
            <person name="Lu D."/>
            <person name="Skrede I."/>
            <person name="Drula E."/>
            <person name="Henrissat B."/>
            <person name="Morin E."/>
            <person name="Kohler A."/>
            <person name="Barry K."/>
            <person name="LaButti K."/>
            <person name="Morin E."/>
            <person name="Salamov A."/>
            <person name="Lipzen A."/>
            <person name="Mereny Z."/>
            <person name="Hegedus B."/>
            <person name="Baldrian P."/>
            <person name="Stursova M."/>
            <person name="Weitz H."/>
            <person name="Taylor A."/>
            <person name="Grigoriev I.V."/>
            <person name="Nagy L.G."/>
            <person name="Martin F."/>
            <person name="Kauserud H."/>
        </authorList>
    </citation>
    <scope>NUCLEOTIDE SEQUENCE</scope>
    <source>
        <strain evidence="2">9144</strain>
    </source>
</reference>